<dbReference type="SUPFAM" id="SSF101967">
    <property type="entry name" value="Adhesin YadA, collagen-binding domain"/>
    <property type="match status" value="1"/>
</dbReference>
<evidence type="ECO:0000313" key="2">
    <source>
        <dbReference type="EMBL" id="XCH26714.1"/>
    </source>
</evidence>
<dbReference type="InterPro" id="IPR030392">
    <property type="entry name" value="S74_ICA"/>
</dbReference>
<name>A0AAU8FQQ8_9BACT</name>
<dbReference type="RefSeq" id="WP_353721997.1">
    <property type="nucleotide sequence ID" value="NZ_CP159289.1"/>
</dbReference>
<dbReference type="InterPro" id="IPR011049">
    <property type="entry name" value="Serralysin-like_metalloprot_C"/>
</dbReference>
<organism evidence="2">
    <name type="scientific">Dyadobacter sp. 676</name>
    <dbReference type="NCBI Taxonomy" id="3088362"/>
    <lineage>
        <taxon>Bacteria</taxon>
        <taxon>Pseudomonadati</taxon>
        <taxon>Bacteroidota</taxon>
        <taxon>Cytophagia</taxon>
        <taxon>Cytophagales</taxon>
        <taxon>Spirosomataceae</taxon>
        <taxon>Dyadobacter</taxon>
    </lineage>
</organism>
<feature type="domain" description="Peptidase S74" evidence="1">
    <location>
        <begin position="227"/>
        <end position="320"/>
    </location>
</feature>
<proteinExistence type="predicted"/>
<evidence type="ECO:0000259" key="1">
    <source>
        <dbReference type="PROSITE" id="PS51688"/>
    </source>
</evidence>
<dbReference type="Gene3D" id="2.150.10.10">
    <property type="entry name" value="Serralysin-like metalloprotease, C-terminal"/>
    <property type="match status" value="1"/>
</dbReference>
<sequence length="348" mass="37772">MEKLRNLKWVIWGALVLGLSGNLAFAQVGIGTETPVEKLHVEKGSFLVTSPVIDSTESPFYGSDPTADSLRYFMKWFQDRSALVSFGGGMNSQFFDPTFFNQHTGQFSLTSGFESFASGIGAAVFGLRSSAQGRAAFAAGFQANAISSNDFAVGTNAVANGTNSVAIGDQVSTNGHYLSFVFGSGVTNDKDHQMIMGFSGGYKLFTNNAANIGAQLSSGSNAWSVISDVNKKENFAPVNGEDFLQKISKMNLTSWNYKGQDPKQFRHYGPMAQDFYKAFGQDAYGTIGNDTTINQADFDGVNLVAIQALIRRMDQVNSDLRAELAEVKAQLSIRNKRSKNKRVLISKK</sequence>
<accession>A0AAU8FQQ8</accession>
<reference evidence="2" key="1">
    <citation type="submission" date="2024-06" db="EMBL/GenBank/DDBJ databases">
        <title>Sequencing and assembly of the genome of Dyadobacter sp. strain 676, a symbiont of Cyamopsis tetragonoloba.</title>
        <authorList>
            <person name="Guro P."/>
            <person name="Sazanova A."/>
            <person name="Kuznetsova I."/>
            <person name="Belimov A."/>
            <person name="Safronova V."/>
        </authorList>
    </citation>
    <scope>NUCLEOTIDE SEQUENCE</scope>
    <source>
        <strain evidence="2">676</strain>
    </source>
</reference>
<dbReference type="AlphaFoldDB" id="A0AAU8FQQ8"/>
<dbReference type="EMBL" id="CP159289">
    <property type="protein sequence ID" value="XCH26714.1"/>
    <property type="molecule type" value="Genomic_DNA"/>
</dbReference>
<dbReference type="Pfam" id="PF13884">
    <property type="entry name" value="Peptidase_S74"/>
    <property type="match status" value="1"/>
</dbReference>
<protein>
    <submittedName>
        <fullName evidence="2">Tail fiber domain-containing protein</fullName>
    </submittedName>
</protein>
<gene>
    <name evidence="2" type="ORF">ABV298_10080</name>
</gene>
<dbReference type="PROSITE" id="PS51688">
    <property type="entry name" value="ICA"/>
    <property type="match status" value="1"/>
</dbReference>